<feature type="transmembrane region" description="Helical" evidence="1">
    <location>
        <begin position="20"/>
        <end position="43"/>
    </location>
</feature>
<organism evidence="2 3">
    <name type="scientific">Polarella glacialis</name>
    <name type="common">Dinoflagellate</name>
    <dbReference type="NCBI Taxonomy" id="89957"/>
    <lineage>
        <taxon>Eukaryota</taxon>
        <taxon>Sar</taxon>
        <taxon>Alveolata</taxon>
        <taxon>Dinophyceae</taxon>
        <taxon>Suessiales</taxon>
        <taxon>Suessiaceae</taxon>
        <taxon>Polarella</taxon>
    </lineage>
</organism>
<reference evidence="2" key="1">
    <citation type="submission" date="2021-02" db="EMBL/GenBank/DDBJ databases">
        <authorList>
            <person name="Dougan E. K."/>
            <person name="Rhodes N."/>
            <person name="Thang M."/>
            <person name="Chan C."/>
        </authorList>
    </citation>
    <scope>NUCLEOTIDE SEQUENCE</scope>
</reference>
<keyword evidence="1" id="KW-1133">Transmembrane helix</keyword>
<feature type="transmembrane region" description="Helical" evidence="1">
    <location>
        <begin position="92"/>
        <end position="111"/>
    </location>
</feature>
<evidence type="ECO:0000313" key="2">
    <source>
        <dbReference type="EMBL" id="CAE8726383.1"/>
    </source>
</evidence>
<dbReference type="Proteomes" id="UP000626109">
    <property type="component" value="Unassembled WGS sequence"/>
</dbReference>
<comment type="caution">
    <text evidence="2">The sequence shown here is derived from an EMBL/GenBank/DDBJ whole genome shotgun (WGS) entry which is preliminary data.</text>
</comment>
<sequence length="216" mass="23257">LRLGMESWSLGVLTGSAGLWNAVRVVLFLAASAHLTAGALLIIHLSRGMTLALDGFTCRFVTRLDSPEASKALFDARLEWTKLSAILRSTSVSLQWCFAALTATAVLSTFASLLDAWYGGVWCFLPGIALALAMLRVILRATGVTDTCFKLPSLFTTIQMSQLLEARLLQLVQFMHASESGFYVAETRVGSSTVLKFAYFTAAAAASFATQLVSMS</sequence>
<feature type="non-terminal residue" evidence="2">
    <location>
        <position position="216"/>
    </location>
</feature>
<keyword evidence="1" id="KW-0812">Transmembrane</keyword>
<dbReference type="EMBL" id="CAJNNW010035215">
    <property type="protein sequence ID" value="CAE8726383.1"/>
    <property type="molecule type" value="Genomic_DNA"/>
</dbReference>
<gene>
    <name evidence="2" type="ORF">PGLA2088_LOCUS44465</name>
</gene>
<dbReference type="AlphaFoldDB" id="A0A813LDH7"/>
<name>A0A813LDH7_POLGL</name>
<evidence type="ECO:0000313" key="3">
    <source>
        <dbReference type="Proteomes" id="UP000626109"/>
    </source>
</evidence>
<protein>
    <submittedName>
        <fullName evidence="2">Uncharacterized protein</fullName>
    </submittedName>
</protein>
<feature type="transmembrane region" description="Helical" evidence="1">
    <location>
        <begin position="117"/>
        <end position="139"/>
    </location>
</feature>
<evidence type="ECO:0000256" key="1">
    <source>
        <dbReference type="SAM" id="Phobius"/>
    </source>
</evidence>
<keyword evidence="1" id="KW-0472">Membrane</keyword>
<accession>A0A813LDH7</accession>
<proteinExistence type="predicted"/>